<evidence type="ECO:0000313" key="3">
    <source>
        <dbReference type="Proteomes" id="UP000289784"/>
    </source>
</evidence>
<evidence type="ECO:0000313" key="2">
    <source>
        <dbReference type="EMBL" id="RXR00329.1"/>
    </source>
</evidence>
<dbReference type="RefSeq" id="WP_129472466.1">
    <property type="nucleotide sequence ID" value="NZ_SAWZ01000012.1"/>
</dbReference>
<feature type="region of interest" description="Disordered" evidence="1">
    <location>
        <begin position="53"/>
        <end position="75"/>
    </location>
</feature>
<protein>
    <submittedName>
        <fullName evidence="2">Uncharacterized protein</fullName>
    </submittedName>
</protein>
<accession>A0A4Q1JRI1</accession>
<sequence length="112" mass="12218">MAVRYFISLPDPAKARGSDSALSFSAHGAEGFAEQLQDALRTPTLFERWRGQQADPDEVDPALGATDPGASVTGQQDDLHVDLVVSTSLPSEILKQRLRWLAGSGWQLRDVR</sequence>
<dbReference type="AlphaFoldDB" id="A0A4Q1JRI1"/>
<keyword evidence="3" id="KW-1185">Reference proteome</keyword>
<comment type="caution">
    <text evidence="2">The sequence shown here is derived from an EMBL/GenBank/DDBJ whole genome shotgun (WGS) entry which is preliminary data.</text>
</comment>
<dbReference type="Proteomes" id="UP000289784">
    <property type="component" value="Unassembled WGS sequence"/>
</dbReference>
<evidence type="ECO:0000256" key="1">
    <source>
        <dbReference type="SAM" id="MobiDB-lite"/>
    </source>
</evidence>
<reference evidence="2 3" key="1">
    <citation type="submission" date="2019-01" db="EMBL/GenBank/DDBJ databases">
        <title>Pseudoxanthomonas composti sp. nov., isolated from compost.</title>
        <authorList>
            <person name="Yang G."/>
        </authorList>
    </citation>
    <scope>NUCLEOTIDE SEQUENCE [LARGE SCALE GENOMIC DNA]</scope>
    <source>
        <strain evidence="2 3">GSS15</strain>
    </source>
</reference>
<organism evidence="2 3">
    <name type="scientific">Pseudoxanthomonas composti</name>
    <dbReference type="NCBI Taxonomy" id="2137479"/>
    <lineage>
        <taxon>Bacteria</taxon>
        <taxon>Pseudomonadati</taxon>
        <taxon>Pseudomonadota</taxon>
        <taxon>Gammaproteobacteria</taxon>
        <taxon>Lysobacterales</taxon>
        <taxon>Lysobacteraceae</taxon>
        <taxon>Pseudoxanthomonas</taxon>
    </lineage>
</organism>
<name>A0A4Q1JRI1_9GAMM</name>
<dbReference type="EMBL" id="SAWZ01000012">
    <property type="protein sequence ID" value="RXR00329.1"/>
    <property type="molecule type" value="Genomic_DNA"/>
</dbReference>
<gene>
    <name evidence="2" type="ORF">EPA99_17125</name>
</gene>
<dbReference type="OrthoDB" id="5985451at2"/>
<proteinExistence type="predicted"/>